<feature type="domain" description="C3H1-type" evidence="9">
    <location>
        <begin position="7"/>
        <end position="33"/>
    </location>
</feature>
<evidence type="ECO:0000256" key="6">
    <source>
        <dbReference type="ARBA" id="ARBA00023242"/>
    </source>
</evidence>
<dbReference type="Proteomes" id="UP001153148">
    <property type="component" value="Unassembled WGS sequence"/>
</dbReference>
<dbReference type="SUPFAM" id="SSF53098">
    <property type="entry name" value="Ribonuclease H-like"/>
    <property type="match status" value="1"/>
</dbReference>
<organism evidence="10 11">
    <name type="scientific">Timema podura</name>
    <name type="common">Walking stick</name>
    <dbReference type="NCBI Taxonomy" id="61482"/>
    <lineage>
        <taxon>Eukaryota</taxon>
        <taxon>Metazoa</taxon>
        <taxon>Ecdysozoa</taxon>
        <taxon>Arthropoda</taxon>
        <taxon>Hexapoda</taxon>
        <taxon>Insecta</taxon>
        <taxon>Pterygota</taxon>
        <taxon>Neoptera</taxon>
        <taxon>Polyneoptera</taxon>
        <taxon>Phasmatodea</taxon>
        <taxon>Timematodea</taxon>
        <taxon>Timematoidea</taxon>
        <taxon>Timematidae</taxon>
        <taxon>Timema</taxon>
    </lineage>
</organism>
<feature type="compositionally biased region" description="Basic residues" evidence="8">
    <location>
        <begin position="463"/>
        <end position="474"/>
    </location>
</feature>
<protein>
    <recommendedName>
        <fullName evidence="9">C3H1-type domain-containing protein</fullName>
    </recommendedName>
</protein>
<dbReference type="InterPro" id="IPR034922">
    <property type="entry name" value="REX1-like_exo"/>
</dbReference>
<feature type="compositionally biased region" description="Acidic residues" evidence="8">
    <location>
        <begin position="589"/>
        <end position="601"/>
    </location>
</feature>
<dbReference type="InterPro" id="IPR012337">
    <property type="entry name" value="RNaseH-like_sf"/>
</dbReference>
<comment type="similarity">
    <text evidence="2">Belongs to the REXO1/REXO3 family.</text>
</comment>
<feature type="compositionally biased region" description="Polar residues" evidence="8">
    <location>
        <begin position="707"/>
        <end position="721"/>
    </location>
</feature>
<dbReference type="Gene3D" id="3.30.420.10">
    <property type="entry name" value="Ribonuclease H-like superfamily/Ribonuclease H"/>
    <property type="match status" value="1"/>
</dbReference>
<keyword evidence="7" id="KW-0863">Zinc-finger</keyword>
<evidence type="ECO:0000313" key="10">
    <source>
        <dbReference type="EMBL" id="CAG2060035.1"/>
    </source>
</evidence>
<feature type="compositionally biased region" description="Polar residues" evidence="8">
    <location>
        <begin position="772"/>
        <end position="786"/>
    </location>
</feature>
<dbReference type="EMBL" id="CAJPIN010011243">
    <property type="protein sequence ID" value="CAG2060035.1"/>
    <property type="molecule type" value="Genomic_DNA"/>
</dbReference>
<keyword evidence="7" id="KW-0479">Metal-binding</keyword>
<dbReference type="InterPro" id="IPR013520">
    <property type="entry name" value="Ribonucl_H"/>
</dbReference>
<feature type="compositionally biased region" description="Basic residues" evidence="8">
    <location>
        <begin position="524"/>
        <end position="538"/>
    </location>
</feature>
<feature type="region of interest" description="Disordered" evidence="8">
    <location>
        <begin position="320"/>
        <end position="339"/>
    </location>
</feature>
<evidence type="ECO:0000256" key="4">
    <source>
        <dbReference type="ARBA" id="ARBA00022801"/>
    </source>
</evidence>
<reference evidence="10" key="1">
    <citation type="submission" date="2021-03" db="EMBL/GenBank/DDBJ databases">
        <authorList>
            <person name="Tran Van P."/>
        </authorList>
    </citation>
    <scope>NUCLEOTIDE SEQUENCE</scope>
</reference>
<dbReference type="InterPro" id="IPR031736">
    <property type="entry name" value="REXO1-like_dom"/>
</dbReference>
<feature type="region of interest" description="Disordered" evidence="8">
    <location>
        <begin position="354"/>
        <end position="664"/>
    </location>
</feature>
<comment type="caution">
    <text evidence="10">The sequence shown here is derived from an EMBL/GenBank/DDBJ whole genome shotgun (WGS) entry which is preliminary data.</text>
</comment>
<keyword evidence="11" id="KW-1185">Reference proteome</keyword>
<feature type="compositionally biased region" description="Low complexity" evidence="8">
    <location>
        <begin position="572"/>
        <end position="588"/>
    </location>
</feature>
<feature type="compositionally biased region" description="Basic and acidic residues" evidence="8">
    <location>
        <begin position="370"/>
        <end position="440"/>
    </location>
</feature>
<dbReference type="PANTHER" id="PTHR12801">
    <property type="entry name" value="RNA EXONUCLEASE REXO1 / RECO3 FAMILY MEMBER-RELATED"/>
    <property type="match status" value="1"/>
</dbReference>
<feature type="region of interest" description="Disordered" evidence="8">
    <location>
        <begin position="768"/>
        <end position="795"/>
    </location>
</feature>
<feature type="compositionally biased region" description="Polar residues" evidence="8">
    <location>
        <begin position="545"/>
        <end position="561"/>
    </location>
</feature>
<feature type="compositionally biased region" description="Basic and acidic residues" evidence="8">
    <location>
        <begin position="603"/>
        <end position="613"/>
    </location>
</feature>
<dbReference type="InterPro" id="IPR047021">
    <property type="entry name" value="REXO1/3/4-like"/>
</dbReference>
<feature type="compositionally biased region" description="Basic residues" evidence="8">
    <location>
        <begin position="499"/>
        <end position="510"/>
    </location>
</feature>
<keyword evidence="6" id="KW-0539">Nucleus</keyword>
<evidence type="ECO:0000256" key="2">
    <source>
        <dbReference type="ARBA" id="ARBA00006357"/>
    </source>
</evidence>
<comment type="subcellular location">
    <subcellularLocation>
        <location evidence="1">Nucleus</location>
    </subcellularLocation>
</comment>
<accession>A0ABN7NYV9</accession>
<keyword evidence="7" id="KW-0862">Zinc</keyword>
<evidence type="ECO:0000256" key="5">
    <source>
        <dbReference type="ARBA" id="ARBA00022839"/>
    </source>
</evidence>
<evidence type="ECO:0000256" key="8">
    <source>
        <dbReference type="SAM" id="MobiDB-lite"/>
    </source>
</evidence>
<keyword evidence="5" id="KW-0269">Exonuclease</keyword>
<dbReference type="PANTHER" id="PTHR12801:SF115">
    <property type="entry name" value="FI18136P1-RELATED"/>
    <property type="match status" value="1"/>
</dbReference>
<feature type="compositionally biased region" description="Basic and acidic residues" evidence="8">
    <location>
        <begin position="449"/>
        <end position="462"/>
    </location>
</feature>
<name>A0ABN7NYV9_TIMPD</name>
<dbReference type="CDD" id="cd06145">
    <property type="entry name" value="REX1_like"/>
    <property type="match status" value="1"/>
</dbReference>
<evidence type="ECO:0000313" key="11">
    <source>
        <dbReference type="Proteomes" id="UP001153148"/>
    </source>
</evidence>
<dbReference type="SMART" id="SM00479">
    <property type="entry name" value="EXOIII"/>
    <property type="match status" value="1"/>
</dbReference>
<gene>
    <name evidence="10" type="ORF">TPAB3V08_LOCUS6993</name>
</gene>
<proteinExistence type="inferred from homology"/>
<sequence>MLPSTGYFKSINCPFFDSGLCERPYCHFRHVRKDASDISLAAEPTASLTVNNNDNILQLVSEAVKKVLQSSSDVLPTVTNVSSLNLPTSLLSKVVEELNPSTSQPASKVYSQNSGIPFYKPTPIAELKKRHIPVPYSPSVQESKVEAKRRTVNDELDIPARKRKKKIEYSPRVKETKIRLTYNPNNPSVEDATFFNGAVSPPISYTPSPMSSLSLSSNDYVPSSIIREDEASTLDYKPSDKVTANCEPGYVPSGADSTTVTYQPSDKCNVGEPEYSPVGLKPFTQTQYVPSAKSAQADAMGNGEDWNSQFDILDEILQAEEEDDSQDGVLPKVSSKLTDEEAVQDTTLIQVDIKSKSGDSKHSNVTKSKSISEKKSSKSGSKEISESKNKHSKSSKDYKVTKITTDKRSNKHREDRNKETKRDDKKNSHHKDSENKDSKSKHSSKSSRHSKDEKSKENDKYKSNHSSRSRKEHSSKKEGSVSRPTKNKSKSSRSTSSSRSKHSTSSRHTSRSSNNSSSKDKQRHDKGKHTSGKNKTRNKSHEANSKTTPSSDDIQDHSVTGSHYDGSETDDNVSNTDDNVSNAEIIISDSEESESNEEAITDECYRIFQEYEPKNVTSHGSRKKKKNEDKEVFDGGIPLKRRVAHAGAETSTRPINNRRVTEPKKPVVNPTRVLVERFIKAKENASLETIESEECDKNPSNPERRLSSTNPVNPRQESGVTSTIPMGRVRIAHVANVSLLLNAKDRVQNLWKNRLTNQMAENKTRLAPDAVPSTSTNTYTTAQSVPKGSKRQAHTPSVEVLIKPSITEGVVKPSIPLLTRQKHLEALFMEYSKHMSTREAYDKSIADEIGVFERSSLRTLYTNRMVALIQHIRHEVRTLIGDDNGEASSSAKNRTISHASVLAGKPGTKGSWSVEKTKKQPHSTEIKYMYESLEKYILTDEELVSNGFPRPHPTEKGIVTVQPMRKPPAQCPDPFRRICNRCNTVYQVNKHGLATVEEQCIYHPGRAIKMKLKGALESRYWCCKTESGSVGCCTAGCHVTEYYDPNDLRGFVTTFSKEPPPSDGDYGVYALDCEMVYTSMGLELARVTVIDSELRCVYETLVKPENIVLDCNTRFSGITHEDLENVSTTIFDVQAALLGLFSDKTILVGHSLDSDFKALKIVHNTVVDTSVMFPHRMGPPFKRSLKNLAQEILMKVIQEDVGGHDSSEDAVAAMELVRWKVLEDRLGGITNYAHLSLDLPIFGTDTFVNMLTSAELKHSLPIIGRLVYCKSSALDYAATEADV</sequence>
<dbReference type="PROSITE" id="PS50103">
    <property type="entry name" value="ZF_C3H1"/>
    <property type="match status" value="1"/>
</dbReference>
<evidence type="ECO:0000256" key="1">
    <source>
        <dbReference type="ARBA" id="ARBA00004123"/>
    </source>
</evidence>
<dbReference type="InterPro" id="IPR000571">
    <property type="entry name" value="Znf_CCCH"/>
</dbReference>
<feature type="region of interest" description="Disordered" evidence="8">
    <location>
        <begin position="690"/>
        <end position="721"/>
    </location>
</feature>
<dbReference type="InterPro" id="IPR036397">
    <property type="entry name" value="RNaseH_sf"/>
</dbReference>
<evidence type="ECO:0000256" key="3">
    <source>
        <dbReference type="ARBA" id="ARBA00022722"/>
    </source>
</evidence>
<evidence type="ECO:0000259" key="9">
    <source>
        <dbReference type="PROSITE" id="PS50103"/>
    </source>
</evidence>
<dbReference type="Pfam" id="PF15870">
    <property type="entry name" value="EloA-BP1"/>
    <property type="match status" value="1"/>
</dbReference>
<keyword evidence="3" id="KW-0540">Nuclease</keyword>
<feature type="zinc finger region" description="C3H1-type" evidence="7">
    <location>
        <begin position="7"/>
        <end position="33"/>
    </location>
</feature>
<evidence type="ECO:0000256" key="7">
    <source>
        <dbReference type="PROSITE-ProRule" id="PRU00723"/>
    </source>
</evidence>
<keyword evidence="4" id="KW-0378">Hydrolase</keyword>